<organism evidence="1 2">
    <name type="scientific">Companilactobacillus futsaii JCM 17355</name>
    <dbReference type="NCBI Taxonomy" id="1423818"/>
    <lineage>
        <taxon>Bacteria</taxon>
        <taxon>Bacillati</taxon>
        <taxon>Bacillota</taxon>
        <taxon>Bacilli</taxon>
        <taxon>Lactobacillales</taxon>
        <taxon>Lactobacillaceae</taxon>
        <taxon>Companilactobacillus</taxon>
    </lineage>
</organism>
<dbReference type="RefSeq" id="WP_187323372.1">
    <property type="nucleotide sequence ID" value="NZ_AZDO01000152.1"/>
</dbReference>
<accession>A0ABR5P2Q6</accession>
<dbReference type="EMBL" id="AZDO01000152">
    <property type="protein sequence ID" value="KRK90378.1"/>
    <property type="molecule type" value="Genomic_DNA"/>
</dbReference>
<evidence type="ECO:0000313" key="1">
    <source>
        <dbReference type="EMBL" id="KRK90378.1"/>
    </source>
</evidence>
<comment type="caution">
    <text evidence="1">The sequence shown here is derived from an EMBL/GenBank/DDBJ whole genome shotgun (WGS) entry which is preliminary data.</text>
</comment>
<protein>
    <submittedName>
        <fullName evidence="1">Uncharacterized protein</fullName>
    </submittedName>
</protein>
<keyword evidence="2" id="KW-1185">Reference proteome</keyword>
<gene>
    <name evidence="1" type="ORF">FC88_GL001893</name>
</gene>
<reference evidence="1 2" key="1">
    <citation type="journal article" date="2015" name="Genome Announc.">
        <title>Expanding the biotechnology potential of lactobacilli through comparative genomics of 213 strains and associated genera.</title>
        <authorList>
            <person name="Sun Z."/>
            <person name="Harris H.M."/>
            <person name="McCann A."/>
            <person name="Guo C."/>
            <person name="Argimon S."/>
            <person name="Zhang W."/>
            <person name="Yang X."/>
            <person name="Jeffery I.B."/>
            <person name="Cooney J.C."/>
            <person name="Kagawa T.F."/>
            <person name="Liu W."/>
            <person name="Song Y."/>
            <person name="Salvetti E."/>
            <person name="Wrobel A."/>
            <person name="Rasinkangas P."/>
            <person name="Parkhill J."/>
            <person name="Rea M.C."/>
            <person name="O'Sullivan O."/>
            <person name="Ritari J."/>
            <person name="Douillard F.P."/>
            <person name="Paul Ross R."/>
            <person name="Yang R."/>
            <person name="Briner A.E."/>
            <person name="Felis G.E."/>
            <person name="de Vos W.M."/>
            <person name="Barrangou R."/>
            <person name="Klaenhammer T.R."/>
            <person name="Caufield P.W."/>
            <person name="Cui Y."/>
            <person name="Zhang H."/>
            <person name="O'Toole P.W."/>
        </authorList>
    </citation>
    <scope>NUCLEOTIDE SEQUENCE [LARGE SCALE GENOMIC DNA]</scope>
    <source>
        <strain evidence="1 2">JCM 17355</strain>
    </source>
</reference>
<proteinExistence type="predicted"/>
<name>A0ABR5P2Q6_9LACO</name>
<evidence type="ECO:0000313" key="2">
    <source>
        <dbReference type="Proteomes" id="UP000051379"/>
    </source>
</evidence>
<sequence>MDEKPDIVKVQVDQKIEKNTSTKALQIKIDNNKSVIVYNHISGYILNALMKAVFPNDN</sequence>
<dbReference type="Proteomes" id="UP000051379">
    <property type="component" value="Unassembled WGS sequence"/>
</dbReference>